<dbReference type="GO" id="GO:0045881">
    <property type="term" value="P:positive regulation of sporulation resulting in formation of a cellular spore"/>
    <property type="evidence" value="ECO:0007669"/>
    <property type="project" value="TreeGrafter"/>
</dbReference>
<evidence type="ECO:0000256" key="1">
    <source>
        <dbReference type="SAM" id="MobiDB-lite"/>
    </source>
</evidence>
<evidence type="ECO:0000313" key="3">
    <source>
        <dbReference type="EMBL" id="CAB4194960.1"/>
    </source>
</evidence>
<accession>A0A6J5RBS1</accession>
<reference evidence="3" key="1">
    <citation type="submission" date="2020-05" db="EMBL/GenBank/DDBJ databases">
        <authorList>
            <person name="Chiriac C."/>
            <person name="Salcher M."/>
            <person name="Ghai R."/>
            <person name="Kavagutti S V."/>
        </authorList>
    </citation>
    <scope>NUCLEOTIDE SEQUENCE</scope>
</reference>
<sequence>MTDEQPTTEDVEAVEAIEKIVYGQSEMVSVRKLKPHPLNPRRGDVSAVAGSLKANGQFRPVLVQRSTGVIVAGHHMVQAAKSLKWKEVGVVYLDVDDDEAVRIMLADNRTADLGGYDTVVLAKILKDMPEASVGTGYEAADVRAILAGMDDQDEALLARALSKSAVTVDWSQTEDGSNAAESTLEERITEQQGQVEARRGAEKALLGMDTVTEHRDAVSVDAQLAEEQSRLEKILLSGVVFDGAENNYWGIPEIRSDMLVEELPDPIDTWARWDVTPDDGLTTWVYNYGVTNATKLPWDRTILSFFTWDERFLVWWHDPSWYTAKVMLAGCRMAIEPDFSMWGSDPRYKHLEAHYRSQFLARFFQEAGMRVIPRVHFHDLESLKYALLGIPKHAPVVAICIQAGAGGNRERAYEATETYDGLRQFIKEIEPEHLLVYGGNPARAVIEKSNLPGNVKITFIDNFAAKRRGVVFDVARGKNAASQKENAVDPPSDAPDE</sequence>
<dbReference type="PANTHER" id="PTHR33375:SF1">
    <property type="entry name" value="CHROMOSOME-PARTITIONING PROTEIN PARB-RELATED"/>
    <property type="match status" value="1"/>
</dbReference>
<evidence type="ECO:0000259" key="2">
    <source>
        <dbReference type="SMART" id="SM00470"/>
    </source>
</evidence>
<dbReference type="PANTHER" id="PTHR33375">
    <property type="entry name" value="CHROMOSOME-PARTITIONING PROTEIN PARB-RELATED"/>
    <property type="match status" value="1"/>
</dbReference>
<dbReference type="Gene3D" id="3.90.1530.10">
    <property type="entry name" value="Conserved hypothetical protein from pyrococcus furiosus pfu- 392566-001, ParB domain"/>
    <property type="match status" value="1"/>
</dbReference>
<dbReference type="SUPFAM" id="SSF110849">
    <property type="entry name" value="ParB/Sulfiredoxin"/>
    <property type="match status" value="1"/>
</dbReference>
<dbReference type="Pfam" id="PF02195">
    <property type="entry name" value="ParB_N"/>
    <property type="match status" value="1"/>
</dbReference>
<name>A0A6J5RBS1_9CAUD</name>
<protein>
    <recommendedName>
        <fullName evidence="2">ParB-like N-terminal domain-containing protein</fullName>
    </recommendedName>
</protein>
<dbReference type="InterPro" id="IPR003115">
    <property type="entry name" value="ParB_N"/>
</dbReference>
<feature type="domain" description="ParB-like N-terminal" evidence="2">
    <location>
        <begin position="26"/>
        <end position="109"/>
    </location>
</feature>
<dbReference type="InterPro" id="IPR036086">
    <property type="entry name" value="ParB/Sulfiredoxin_sf"/>
</dbReference>
<dbReference type="SMART" id="SM00470">
    <property type="entry name" value="ParB"/>
    <property type="match status" value="1"/>
</dbReference>
<dbReference type="InterPro" id="IPR050336">
    <property type="entry name" value="Chromosome_partition/occlusion"/>
</dbReference>
<organism evidence="3">
    <name type="scientific">uncultured Caudovirales phage</name>
    <dbReference type="NCBI Taxonomy" id="2100421"/>
    <lineage>
        <taxon>Viruses</taxon>
        <taxon>Duplodnaviria</taxon>
        <taxon>Heunggongvirae</taxon>
        <taxon>Uroviricota</taxon>
        <taxon>Caudoviricetes</taxon>
        <taxon>Peduoviridae</taxon>
        <taxon>Maltschvirus</taxon>
        <taxon>Maltschvirus maltsch</taxon>
    </lineage>
</organism>
<proteinExistence type="predicted"/>
<dbReference type="EMBL" id="LR797224">
    <property type="protein sequence ID" value="CAB4194960.1"/>
    <property type="molecule type" value="Genomic_DNA"/>
</dbReference>
<dbReference type="GO" id="GO:0007059">
    <property type="term" value="P:chromosome segregation"/>
    <property type="evidence" value="ECO:0007669"/>
    <property type="project" value="TreeGrafter"/>
</dbReference>
<feature type="region of interest" description="Disordered" evidence="1">
    <location>
        <begin position="478"/>
        <end position="497"/>
    </location>
</feature>
<dbReference type="Pfam" id="PF14386">
    <property type="entry name" value="DUF4417"/>
    <property type="match status" value="1"/>
</dbReference>
<dbReference type="InterPro" id="IPR025530">
    <property type="entry name" value="DUF4417"/>
</dbReference>
<gene>
    <name evidence="3" type="ORF">UFOVP1279_10</name>
</gene>